<dbReference type="InterPro" id="IPR028976">
    <property type="entry name" value="CheC-like_sf"/>
</dbReference>
<evidence type="ECO:0000259" key="2">
    <source>
        <dbReference type="Pfam" id="PF13690"/>
    </source>
</evidence>
<keyword evidence="4" id="KW-1185">Reference proteome</keyword>
<keyword evidence="1" id="KW-0145">Chemotaxis</keyword>
<dbReference type="PANTHER" id="PTHR39452">
    <property type="entry name" value="CHEY-P PHOSPHATASE CHEX"/>
    <property type="match status" value="1"/>
</dbReference>
<evidence type="ECO:0000313" key="3">
    <source>
        <dbReference type="EMBL" id="QIJ72906.1"/>
    </source>
</evidence>
<dbReference type="Gene3D" id="3.40.1550.10">
    <property type="entry name" value="CheC-like"/>
    <property type="match status" value="1"/>
</dbReference>
<organism evidence="3 4">
    <name type="scientific">Thermosulfuriphilus ammonigenes</name>
    <dbReference type="NCBI Taxonomy" id="1936021"/>
    <lineage>
        <taxon>Bacteria</taxon>
        <taxon>Pseudomonadati</taxon>
        <taxon>Thermodesulfobacteriota</taxon>
        <taxon>Thermodesulfobacteria</taxon>
        <taxon>Thermodesulfobacteriales</taxon>
        <taxon>Thermodesulfobacteriaceae</taxon>
        <taxon>Thermosulfuriphilus</taxon>
    </lineage>
</organism>
<dbReference type="KEGG" id="tav:G4V39_09900"/>
<dbReference type="Pfam" id="PF13690">
    <property type="entry name" value="CheX"/>
    <property type="match status" value="1"/>
</dbReference>
<gene>
    <name evidence="3" type="ORF">G4V39_09900</name>
</gene>
<evidence type="ECO:0000313" key="4">
    <source>
        <dbReference type="Proteomes" id="UP000502179"/>
    </source>
</evidence>
<dbReference type="Proteomes" id="UP000502179">
    <property type="component" value="Chromosome"/>
</dbReference>
<feature type="domain" description="Chemotaxis phosphatase CheX-like" evidence="2">
    <location>
        <begin position="42"/>
        <end position="139"/>
    </location>
</feature>
<reference evidence="3 4" key="1">
    <citation type="submission" date="2020-02" db="EMBL/GenBank/DDBJ databases">
        <title>Genome analysis of Thermosulfuriphilus ammonigenes ST65T, an anaerobic thermophilic chemolithoautotrophic bacterium isolated from a deep-sea hydrothermal vent.</title>
        <authorList>
            <person name="Slobodkina G."/>
            <person name="Allioux M."/>
            <person name="Merkel A."/>
            <person name="Alain K."/>
            <person name="Jebbar M."/>
            <person name="Slobodkin A."/>
        </authorList>
    </citation>
    <scope>NUCLEOTIDE SEQUENCE [LARGE SCALE GENOMIC DNA]</scope>
    <source>
        <strain evidence="3 4">ST65</strain>
    </source>
</reference>
<dbReference type="InterPro" id="IPR038756">
    <property type="entry name" value="CheX-like"/>
</dbReference>
<accession>A0A6G7PZD2</accession>
<dbReference type="InterPro" id="IPR028051">
    <property type="entry name" value="CheX-like_dom"/>
</dbReference>
<dbReference type="SUPFAM" id="SSF103039">
    <property type="entry name" value="CheC-like"/>
    <property type="match status" value="1"/>
</dbReference>
<dbReference type="PANTHER" id="PTHR39452:SF1">
    <property type="entry name" value="CHEY-P PHOSPHATASE CHEX"/>
    <property type="match status" value="1"/>
</dbReference>
<name>A0A6G7PZD2_9BACT</name>
<proteinExistence type="predicted"/>
<protein>
    <submittedName>
        <fullName evidence="3">Chemotaxis protein CheX</fullName>
    </submittedName>
</protein>
<dbReference type="AlphaFoldDB" id="A0A6G7PZD2"/>
<evidence type="ECO:0000256" key="1">
    <source>
        <dbReference type="ARBA" id="ARBA00022500"/>
    </source>
</evidence>
<sequence length="153" mass="16260">MDVRYINPFLSAAVNVLKTMAMTEAKPGKPYIKKDGTATGDITGIIGITGDKEGSLSITFTEPCILHILANMLGEKYDGITEEVKDAVGELTNMICGNARQMLQKDGLNLSASIPTIVTGKGHTIKHLCSGPKLAIPFSTEAGEFTVEVCLSD</sequence>
<dbReference type="CDD" id="cd17906">
    <property type="entry name" value="CheX"/>
    <property type="match status" value="1"/>
</dbReference>
<dbReference type="GO" id="GO:0006935">
    <property type="term" value="P:chemotaxis"/>
    <property type="evidence" value="ECO:0007669"/>
    <property type="project" value="UniProtKB-KW"/>
</dbReference>
<dbReference type="EMBL" id="CP048877">
    <property type="protein sequence ID" value="QIJ72906.1"/>
    <property type="molecule type" value="Genomic_DNA"/>
</dbReference>